<comment type="similarity">
    <text evidence="1">Belongs to the FlgD family.</text>
</comment>
<dbReference type="GO" id="GO:0044781">
    <property type="term" value="P:bacterial-type flagellum organization"/>
    <property type="evidence" value="ECO:0007669"/>
    <property type="project" value="UniProtKB-KW"/>
</dbReference>
<keyword evidence="2" id="KW-1005">Bacterial flagellum biogenesis</keyword>
<dbReference type="EMBL" id="SOPW01000004">
    <property type="protein sequence ID" value="TFB23209.1"/>
    <property type="molecule type" value="Genomic_DNA"/>
</dbReference>
<accession>A0A4Y8IP05</accession>
<dbReference type="InterPro" id="IPR005648">
    <property type="entry name" value="FlgD"/>
</dbReference>
<evidence type="ECO:0000313" key="4">
    <source>
        <dbReference type="Proteomes" id="UP000297975"/>
    </source>
</evidence>
<proteinExistence type="inferred from homology"/>
<dbReference type="RefSeq" id="WP_134339282.1">
    <property type="nucleotide sequence ID" value="NZ_SOPW01000004.1"/>
</dbReference>
<dbReference type="AlphaFoldDB" id="A0A4Y8IP05"/>
<gene>
    <name evidence="3" type="primary">flgD</name>
    <name evidence="3" type="ORF">E3U55_05160</name>
</gene>
<keyword evidence="3" id="KW-0966">Cell projection</keyword>
<sequence>MKVDSSLYLSNQNQMREGNSKMDKDAFLKILMTQLTNQDPMDPMKDKDFVAQMASFSQLEQISNMSSNFEKLFNQQNQSNFLQYSNLIGNQVSYIVEQNGESNNAQSEVTSVKREGQDIFLTLNNGDVVNANNVYQVNLSQSDKEVTGNEQQD</sequence>
<keyword evidence="4" id="KW-1185">Reference proteome</keyword>
<dbReference type="Proteomes" id="UP000297975">
    <property type="component" value="Unassembled WGS sequence"/>
</dbReference>
<keyword evidence="3" id="KW-0282">Flagellum</keyword>
<comment type="caution">
    <text evidence="3">The sequence shown here is derived from an EMBL/GenBank/DDBJ whole genome shotgun (WGS) entry which is preliminary data.</text>
</comment>
<organism evidence="3 4">
    <name type="scientific">Filobacillus milosensis</name>
    <dbReference type="NCBI Taxonomy" id="94137"/>
    <lineage>
        <taxon>Bacteria</taxon>
        <taxon>Bacillati</taxon>
        <taxon>Bacillota</taxon>
        <taxon>Bacilli</taxon>
        <taxon>Bacillales</taxon>
        <taxon>Bacillaceae</taxon>
        <taxon>Filobacillus</taxon>
    </lineage>
</organism>
<name>A0A4Y8IP05_9BACI</name>
<reference evidence="3 4" key="1">
    <citation type="submission" date="2019-03" db="EMBL/GenBank/DDBJ databases">
        <authorList>
            <person name="He R.-H."/>
        </authorList>
    </citation>
    <scope>NUCLEOTIDE SEQUENCE [LARGE SCALE GENOMIC DNA]</scope>
    <source>
        <strain evidence="4">SH 714</strain>
    </source>
</reference>
<dbReference type="NCBIfam" id="NF007197">
    <property type="entry name" value="PRK09618.1"/>
    <property type="match status" value="1"/>
</dbReference>
<keyword evidence="3" id="KW-0969">Cilium</keyword>
<evidence type="ECO:0000256" key="2">
    <source>
        <dbReference type="ARBA" id="ARBA00022795"/>
    </source>
</evidence>
<dbReference type="OrthoDB" id="280334at2"/>
<evidence type="ECO:0000256" key="1">
    <source>
        <dbReference type="ARBA" id="ARBA00010577"/>
    </source>
</evidence>
<evidence type="ECO:0000313" key="3">
    <source>
        <dbReference type="EMBL" id="TFB23209.1"/>
    </source>
</evidence>
<protein>
    <submittedName>
        <fullName evidence="3">Flagellar hook assembly protein FlgD</fullName>
    </submittedName>
</protein>
<dbReference type="Pfam" id="PF03963">
    <property type="entry name" value="FlgD"/>
    <property type="match status" value="1"/>
</dbReference>